<keyword evidence="3" id="KW-1185">Reference proteome</keyword>
<accession>A0A4R5NH76</accession>
<name>A0A4R5NH76_9LACO</name>
<dbReference type="InterPro" id="IPR029058">
    <property type="entry name" value="AB_hydrolase_fold"/>
</dbReference>
<organism evidence="2 3">
    <name type="scientific">Companilactobacillus farciminis</name>
    <dbReference type="NCBI Taxonomy" id="1612"/>
    <lineage>
        <taxon>Bacteria</taxon>
        <taxon>Bacillati</taxon>
        <taxon>Bacillota</taxon>
        <taxon>Bacilli</taxon>
        <taxon>Lactobacillales</taxon>
        <taxon>Lactobacillaceae</taxon>
        <taxon>Companilactobacillus</taxon>
    </lineage>
</organism>
<comment type="caution">
    <text evidence="2">The sequence shown here is derived from an EMBL/GenBank/DDBJ whole genome shotgun (WGS) entry which is preliminary data.</text>
</comment>
<evidence type="ECO:0000313" key="2">
    <source>
        <dbReference type="EMBL" id="TDG73041.1"/>
    </source>
</evidence>
<gene>
    <name evidence="2" type="ORF">C5L30_000428</name>
</gene>
<protein>
    <recommendedName>
        <fullName evidence="1">Serine aminopeptidase S33 domain-containing protein</fullName>
    </recommendedName>
</protein>
<dbReference type="OrthoDB" id="9776685at2"/>
<dbReference type="InterPro" id="IPR052920">
    <property type="entry name" value="DNA-binding_regulatory"/>
</dbReference>
<dbReference type="RefSeq" id="WP_010019075.1">
    <property type="nucleotide sequence ID" value="NZ_CAJJMR010000074.1"/>
</dbReference>
<reference evidence="2 3" key="1">
    <citation type="journal article" date="2019" name="Appl. Microbiol. Biotechnol.">
        <title>Uncovering carbohydrate metabolism through a genotype-phenotype association study of 56 lactic acid bacteria genomes.</title>
        <authorList>
            <person name="Buron-Moles G."/>
            <person name="Chailyan A."/>
            <person name="Dolejs I."/>
            <person name="Forster J."/>
            <person name="Miks M.H."/>
        </authorList>
    </citation>
    <scope>NUCLEOTIDE SEQUENCE [LARGE SCALE GENOMIC DNA]</scope>
    <source>
        <strain evidence="2 3">ATCC 29644</strain>
    </source>
</reference>
<evidence type="ECO:0000259" key="1">
    <source>
        <dbReference type="Pfam" id="PF12146"/>
    </source>
</evidence>
<dbReference type="PANTHER" id="PTHR43358:SF4">
    <property type="entry name" value="ALPHA_BETA HYDROLASE FOLD-1 DOMAIN-CONTAINING PROTEIN"/>
    <property type="match status" value="1"/>
</dbReference>
<dbReference type="InterPro" id="IPR022742">
    <property type="entry name" value="Hydrolase_4"/>
</dbReference>
<evidence type="ECO:0000313" key="3">
    <source>
        <dbReference type="Proteomes" id="UP000295257"/>
    </source>
</evidence>
<dbReference type="Gene3D" id="3.40.50.1820">
    <property type="entry name" value="alpha/beta hydrolase"/>
    <property type="match status" value="1"/>
</dbReference>
<proteinExistence type="predicted"/>
<dbReference type="Pfam" id="PF12146">
    <property type="entry name" value="Hydrolase_4"/>
    <property type="match status" value="1"/>
</dbReference>
<sequence>MIIILLILLLLVVLILNAFFLYIQQRGSKALGSEAPKVKMDEGLEESTARFLAKDKDEWQIESHYNGSKLYGWFTDNDAQTTVILVHGFGVDHNSLNVHAQLFDKLGCNVLQIDDQAAGKSEGKYLGFGYIESQDLLDWIQEVLRRHPTDKIVLFGASMGAATVMLTTGNDLPKNVKLIIEDSGYTSAADILSYHCQKRYHIKGKLLIAGISLMSRLRAGFSYRQTDCRKALEKNNLPILFMHGKNDFTVPFNMRDELSTCGQFPKMSYGSLGVHIRSYYVDSKNYQQAVDKFFKKYL</sequence>
<dbReference type="PANTHER" id="PTHR43358">
    <property type="entry name" value="ALPHA/BETA-HYDROLASE"/>
    <property type="match status" value="1"/>
</dbReference>
<dbReference type="STRING" id="1612.ABB44_04275"/>
<feature type="domain" description="Serine aminopeptidase S33" evidence="1">
    <location>
        <begin position="79"/>
        <end position="178"/>
    </location>
</feature>
<dbReference type="Proteomes" id="UP000295257">
    <property type="component" value="Unassembled WGS sequence"/>
</dbReference>
<dbReference type="EMBL" id="PUFN01000012">
    <property type="protein sequence ID" value="TDG73041.1"/>
    <property type="molecule type" value="Genomic_DNA"/>
</dbReference>
<dbReference type="AlphaFoldDB" id="A0A4R5NH76"/>
<dbReference type="SUPFAM" id="SSF53474">
    <property type="entry name" value="alpha/beta-Hydrolases"/>
    <property type="match status" value="1"/>
</dbReference>